<dbReference type="Gene3D" id="3.40.50.150">
    <property type="entry name" value="Vaccinia Virus protein VP39"/>
    <property type="match status" value="1"/>
</dbReference>
<sequence>MSYVCGGRLMENKIIQGDAIEEMKKLPNKSVDLVITDPPYNIGVNYGKNKDKNKDYFKWCFKWLKECERVLKKNGSLYVINYP</sequence>
<proteinExistence type="inferred from homology"/>
<keyword evidence="3" id="KW-0808">Transferase</keyword>
<dbReference type="InterPro" id="IPR002941">
    <property type="entry name" value="DNA_methylase_N4/N6"/>
</dbReference>
<dbReference type="EMBL" id="BARV01032880">
    <property type="protein sequence ID" value="GAI39014.1"/>
    <property type="molecule type" value="Genomic_DNA"/>
</dbReference>
<organism evidence="5">
    <name type="scientific">marine sediment metagenome</name>
    <dbReference type="NCBI Taxonomy" id="412755"/>
    <lineage>
        <taxon>unclassified sequences</taxon>
        <taxon>metagenomes</taxon>
        <taxon>ecological metagenomes</taxon>
    </lineage>
</organism>
<comment type="similarity">
    <text evidence="1">Belongs to the N(4)/N(6)-methyltransferase family.</text>
</comment>
<evidence type="ECO:0000256" key="1">
    <source>
        <dbReference type="ARBA" id="ARBA00006594"/>
    </source>
</evidence>
<dbReference type="CDD" id="cd02440">
    <property type="entry name" value="AdoMet_MTases"/>
    <property type="match status" value="1"/>
</dbReference>
<keyword evidence="2" id="KW-0489">Methyltransferase</keyword>
<dbReference type="GO" id="GO:0032259">
    <property type="term" value="P:methylation"/>
    <property type="evidence" value="ECO:0007669"/>
    <property type="project" value="UniProtKB-KW"/>
</dbReference>
<dbReference type="GO" id="GO:0003677">
    <property type="term" value="F:DNA binding"/>
    <property type="evidence" value="ECO:0007669"/>
    <property type="project" value="InterPro"/>
</dbReference>
<dbReference type="AlphaFoldDB" id="X1Q6Y1"/>
<evidence type="ECO:0000256" key="2">
    <source>
        <dbReference type="ARBA" id="ARBA00022603"/>
    </source>
</evidence>
<dbReference type="InterPro" id="IPR002052">
    <property type="entry name" value="DNA_methylase_N6_adenine_CS"/>
</dbReference>
<evidence type="ECO:0000259" key="4">
    <source>
        <dbReference type="Pfam" id="PF01555"/>
    </source>
</evidence>
<dbReference type="Pfam" id="PF01555">
    <property type="entry name" value="N6_N4_Mtase"/>
    <property type="match status" value="1"/>
</dbReference>
<evidence type="ECO:0000256" key="3">
    <source>
        <dbReference type="ARBA" id="ARBA00022679"/>
    </source>
</evidence>
<feature type="non-terminal residue" evidence="5">
    <location>
        <position position="83"/>
    </location>
</feature>
<dbReference type="PROSITE" id="PS00092">
    <property type="entry name" value="N6_MTASE"/>
    <property type="match status" value="1"/>
</dbReference>
<dbReference type="SUPFAM" id="SSF53335">
    <property type="entry name" value="S-adenosyl-L-methionine-dependent methyltransferases"/>
    <property type="match status" value="1"/>
</dbReference>
<protein>
    <recommendedName>
        <fullName evidence="4">DNA methylase N-4/N-6 domain-containing protein</fullName>
    </recommendedName>
</protein>
<comment type="caution">
    <text evidence="5">The sequence shown here is derived from an EMBL/GenBank/DDBJ whole genome shotgun (WGS) entry which is preliminary data.</text>
</comment>
<dbReference type="PRINTS" id="PR00508">
    <property type="entry name" value="S21N4MTFRASE"/>
</dbReference>
<name>X1Q6Y1_9ZZZZ</name>
<reference evidence="5" key="1">
    <citation type="journal article" date="2014" name="Front. Microbiol.">
        <title>High frequency of phylogenetically diverse reductive dehalogenase-homologous genes in deep subseafloor sedimentary metagenomes.</title>
        <authorList>
            <person name="Kawai M."/>
            <person name="Futagami T."/>
            <person name="Toyoda A."/>
            <person name="Takaki Y."/>
            <person name="Nishi S."/>
            <person name="Hori S."/>
            <person name="Arai W."/>
            <person name="Tsubouchi T."/>
            <person name="Morono Y."/>
            <person name="Uchiyama I."/>
            <person name="Ito T."/>
            <person name="Fujiyama A."/>
            <person name="Inagaki F."/>
            <person name="Takami H."/>
        </authorList>
    </citation>
    <scope>NUCLEOTIDE SEQUENCE</scope>
    <source>
        <strain evidence="5">Expedition CK06-06</strain>
    </source>
</reference>
<feature type="domain" description="DNA methylase N-4/N-6" evidence="4">
    <location>
        <begin position="31"/>
        <end position="80"/>
    </location>
</feature>
<accession>X1Q6Y1</accession>
<gene>
    <name evidence="5" type="ORF">S06H3_51772</name>
</gene>
<dbReference type="InterPro" id="IPR029063">
    <property type="entry name" value="SAM-dependent_MTases_sf"/>
</dbReference>
<dbReference type="GO" id="GO:0008170">
    <property type="term" value="F:N-methyltransferase activity"/>
    <property type="evidence" value="ECO:0007669"/>
    <property type="project" value="InterPro"/>
</dbReference>
<evidence type="ECO:0000313" key="5">
    <source>
        <dbReference type="EMBL" id="GAI39014.1"/>
    </source>
</evidence>
<dbReference type="InterPro" id="IPR001091">
    <property type="entry name" value="RM_Methyltransferase"/>
</dbReference>